<dbReference type="PANTHER" id="PTHR43393:SF3">
    <property type="entry name" value="LYSINE DECARBOXYLASE-LIKE PROTEIN"/>
    <property type="match status" value="1"/>
</dbReference>
<dbReference type="InterPro" id="IPR052341">
    <property type="entry name" value="LOG_family_nucleotidases"/>
</dbReference>
<dbReference type="NCBIfam" id="TIGR00730">
    <property type="entry name" value="Rossman fold protein, TIGR00730 family"/>
    <property type="match status" value="1"/>
</dbReference>
<dbReference type="AlphaFoldDB" id="A0A7C4R4F0"/>
<accession>A0A7C4R4F0</accession>
<sequence>MFRIMGEFSEGFEFISKLKKSVTIFGSARLEEDDKWYKEASRLSKLLSKSGHHVVTGGGPGIMEAANRGAFGGTPGDSVGLNIMLPREQRVNPYVERSMAFHYFFTRKVCMTFSANAFVYFPGGYGTLDEFFEIITLVQTGKIEKIPIVLIGKDFWIPFIKVIKEKLLNDYKTIDKKDLDLFKLFNSAEEAFRYLQKELKKK</sequence>
<dbReference type="InterPro" id="IPR031100">
    <property type="entry name" value="LOG_fam"/>
</dbReference>
<protein>
    <recommendedName>
        <fullName evidence="1">Cytokinin riboside 5'-monophosphate phosphoribohydrolase</fullName>
        <ecNumber evidence="1">3.2.2.n1</ecNumber>
    </recommendedName>
</protein>
<gene>
    <name evidence="2" type="ORF">ENT43_00370</name>
</gene>
<dbReference type="Gene3D" id="3.40.50.450">
    <property type="match status" value="1"/>
</dbReference>
<comment type="caution">
    <text evidence="2">The sequence shown here is derived from an EMBL/GenBank/DDBJ whole genome shotgun (WGS) entry which is preliminary data.</text>
</comment>
<dbReference type="InterPro" id="IPR005269">
    <property type="entry name" value="LOG"/>
</dbReference>
<dbReference type="GO" id="GO:0005829">
    <property type="term" value="C:cytosol"/>
    <property type="evidence" value="ECO:0007669"/>
    <property type="project" value="TreeGrafter"/>
</dbReference>
<reference evidence="2" key="1">
    <citation type="journal article" date="2020" name="mSystems">
        <title>Genome- and Community-Level Interaction Insights into Carbon Utilization and Element Cycling Functions of Hydrothermarchaeota in Hydrothermal Sediment.</title>
        <authorList>
            <person name="Zhou Z."/>
            <person name="Liu Y."/>
            <person name="Xu W."/>
            <person name="Pan J."/>
            <person name="Luo Z.H."/>
            <person name="Li M."/>
        </authorList>
    </citation>
    <scope>NUCLEOTIDE SEQUENCE [LARGE SCALE GENOMIC DNA]</scope>
    <source>
        <strain evidence="2">SpSt-579</strain>
    </source>
</reference>
<dbReference type="GO" id="GO:0016787">
    <property type="term" value="F:hydrolase activity"/>
    <property type="evidence" value="ECO:0007669"/>
    <property type="project" value="UniProtKB-KW"/>
</dbReference>
<keyword evidence="1" id="KW-0203">Cytokinin biosynthesis</keyword>
<dbReference type="GO" id="GO:0009691">
    <property type="term" value="P:cytokinin biosynthetic process"/>
    <property type="evidence" value="ECO:0007669"/>
    <property type="project" value="UniProtKB-UniRule"/>
</dbReference>
<keyword evidence="1" id="KW-0378">Hydrolase</keyword>
<evidence type="ECO:0000313" key="2">
    <source>
        <dbReference type="EMBL" id="HGT70698.1"/>
    </source>
</evidence>
<dbReference type="SUPFAM" id="SSF102405">
    <property type="entry name" value="MCP/YpsA-like"/>
    <property type="match status" value="1"/>
</dbReference>
<name>A0A7C4R4F0_UNCC3</name>
<evidence type="ECO:0000256" key="1">
    <source>
        <dbReference type="RuleBase" id="RU363015"/>
    </source>
</evidence>
<dbReference type="EMBL" id="DSYQ01000001">
    <property type="protein sequence ID" value="HGT70698.1"/>
    <property type="molecule type" value="Genomic_DNA"/>
</dbReference>
<organism evidence="2">
    <name type="scientific">candidate division CPR3 bacterium</name>
    <dbReference type="NCBI Taxonomy" id="2268181"/>
    <lineage>
        <taxon>Bacteria</taxon>
        <taxon>Bacteria division CPR3</taxon>
    </lineage>
</organism>
<comment type="similarity">
    <text evidence="1">Belongs to the LOG family.</text>
</comment>
<dbReference type="PANTHER" id="PTHR43393">
    <property type="entry name" value="CYTOKININ RIBOSIDE 5'-MONOPHOSPHATE PHOSPHORIBOHYDROLASE"/>
    <property type="match status" value="1"/>
</dbReference>
<proteinExistence type="inferred from homology"/>
<dbReference type="Pfam" id="PF03641">
    <property type="entry name" value="Lysine_decarbox"/>
    <property type="match status" value="1"/>
</dbReference>
<dbReference type="EC" id="3.2.2.n1" evidence="1"/>